<dbReference type="InterPro" id="IPR051487">
    <property type="entry name" value="Ser/Thr_Proteases_Immune/Dev"/>
</dbReference>
<keyword evidence="13" id="KW-1185">Reference proteome</keyword>
<feature type="domain" description="Clip" evidence="11">
    <location>
        <begin position="25"/>
        <end position="76"/>
    </location>
</feature>
<evidence type="ECO:0000256" key="2">
    <source>
        <dbReference type="ARBA" id="ARBA00022729"/>
    </source>
</evidence>
<dbReference type="PROSITE" id="PS00134">
    <property type="entry name" value="TRYPSIN_HIS"/>
    <property type="match status" value="1"/>
</dbReference>
<feature type="signal peptide" evidence="9">
    <location>
        <begin position="1"/>
        <end position="24"/>
    </location>
</feature>
<dbReference type="InterPro" id="IPR001314">
    <property type="entry name" value="Peptidase_S1A"/>
</dbReference>
<dbReference type="AlphaFoldDB" id="A0A5N4ATA6"/>
<evidence type="ECO:0000256" key="7">
    <source>
        <dbReference type="ARBA" id="ARBA00024195"/>
    </source>
</evidence>
<keyword evidence="4 8" id="KW-0720">Serine protease</keyword>
<evidence type="ECO:0000313" key="13">
    <source>
        <dbReference type="Proteomes" id="UP000327044"/>
    </source>
</evidence>
<evidence type="ECO:0000256" key="9">
    <source>
        <dbReference type="RuleBase" id="RU366078"/>
    </source>
</evidence>
<dbReference type="PANTHER" id="PTHR24256">
    <property type="entry name" value="TRYPTASE-RELATED"/>
    <property type="match status" value="1"/>
</dbReference>
<evidence type="ECO:0000259" key="11">
    <source>
        <dbReference type="PROSITE" id="PS51888"/>
    </source>
</evidence>
<evidence type="ECO:0000259" key="10">
    <source>
        <dbReference type="PROSITE" id="PS50240"/>
    </source>
</evidence>
<feature type="chain" id="PRO_5024504448" description="CLIP domain-containing serine protease" evidence="9">
    <location>
        <begin position="25"/>
        <end position="365"/>
    </location>
</feature>
<dbReference type="SMART" id="SM00020">
    <property type="entry name" value="Tryp_SPc"/>
    <property type="match status" value="1"/>
</dbReference>
<keyword evidence="1 8" id="KW-0645">Protease</keyword>
<evidence type="ECO:0000256" key="5">
    <source>
        <dbReference type="ARBA" id="ARBA00023157"/>
    </source>
</evidence>
<dbReference type="FunFam" id="2.40.10.10:FF:000084">
    <property type="entry name" value="Serine protease easter"/>
    <property type="match status" value="1"/>
</dbReference>
<evidence type="ECO:0000256" key="8">
    <source>
        <dbReference type="RuleBase" id="RU363034"/>
    </source>
</evidence>
<keyword evidence="2 9" id="KW-0732">Signal</keyword>
<dbReference type="Pfam" id="PF00089">
    <property type="entry name" value="Trypsin"/>
    <property type="match status" value="1"/>
</dbReference>
<dbReference type="InParanoid" id="A0A5N4ATA6"/>
<comment type="domain">
    <text evidence="9">The clip domain consists of 35-55 residues which are 'knitted' together usually by 3 conserved disulfide bonds forming a clip-like compact structure.</text>
</comment>
<dbReference type="FunFam" id="2.40.10.10:FF:000028">
    <property type="entry name" value="Serine protease easter"/>
    <property type="match status" value="1"/>
</dbReference>
<dbReference type="InterPro" id="IPR033116">
    <property type="entry name" value="TRYPSIN_SER"/>
</dbReference>
<comment type="caution">
    <text evidence="12">The sequence shown here is derived from an EMBL/GenBank/DDBJ whole genome shotgun (WGS) entry which is preliminary data.</text>
</comment>
<comment type="subcellular location">
    <subcellularLocation>
        <location evidence="9">Secreted</location>
    </subcellularLocation>
</comment>
<reference evidence="12 13" key="1">
    <citation type="journal article" date="2018" name="Elife">
        <title>Firefly genomes illuminate parallel origins of bioluminescence in beetles.</title>
        <authorList>
            <person name="Fallon T.R."/>
            <person name="Lower S.E."/>
            <person name="Chang C.H."/>
            <person name="Bessho-Uehara M."/>
            <person name="Martin G.J."/>
            <person name="Bewick A.J."/>
            <person name="Behringer M."/>
            <person name="Debat H.J."/>
            <person name="Wong I."/>
            <person name="Day J.C."/>
            <person name="Suvorov A."/>
            <person name="Silva C.J."/>
            <person name="Stanger-Hall K.F."/>
            <person name="Hall D.W."/>
            <person name="Schmitz R.J."/>
            <person name="Nelson D.R."/>
            <person name="Lewis S.M."/>
            <person name="Shigenobu S."/>
            <person name="Bybee S.M."/>
            <person name="Larracuente A.M."/>
            <person name="Oba Y."/>
            <person name="Weng J.K."/>
        </authorList>
    </citation>
    <scope>NUCLEOTIDE SEQUENCE [LARGE SCALE GENOMIC DNA]</scope>
    <source>
        <strain evidence="12">1611_PpyrPB1</strain>
        <tissue evidence="12">Whole body</tissue>
    </source>
</reference>
<dbReference type="InterPro" id="IPR022700">
    <property type="entry name" value="CLIP"/>
</dbReference>
<dbReference type="PROSITE" id="PS00135">
    <property type="entry name" value="TRYPSIN_SER"/>
    <property type="match status" value="1"/>
</dbReference>
<accession>A0A5N4ATA6</accession>
<dbReference type="PROSITE" id="PS50240">
    <property type="entry name" value="TRYPSIN_DOM"/>
    <property type="match status" value="1"/>
</dbReference>
<evidence type="ECO:0000256" key="6">
    <source>
        <dbReference type="ARBA" id="ARBA00023180"/>
    </source>
</evidence>
<evidence type="ECO:0000256" key="4">
    <source>
        <dbReference type="ARBA" id="ARBA00022825"/>
    </source>
</evidence>
<dbReference type="GO" id="GO:0005576">
    <property type="term" value="C:extracellular region"/>
    <property type="evidence" value="ECO:0007669"/>
    <property type="project" value="UniProtKB-SubCell"/>
</dbReference>
<proteinExistence type="inferred from homology"/>
<sequence>MVFIMRKYLELFFLWSSLLVAVNAACSSNQECILINNCPHLYNLLLQDKLSEQDVQILQKSQCGYDKKANKPTVCCQRKPDAVPADTSLLPGTDVCGQDPSKRIVGGQLTELRQFPWLVLLEYDKPTGRGFHCGGSLINKNYVLTAAHCIVNIPRSWRLVSVRLGEHQLDADPDCEDGDRPGFEDCADSPIDIPVSEVTLHQQYARREIAKPNDIALVRLSTPVTYSKSISPICLPTKPEFLNNRFNGAVMTVAGWGRTENSTQSNTKLKLDVPITQDAECRQIYERNGATLTDKQICAGGRKGQDSCSGDSGGPLMYLERQPDYIWYLFGIVSFGPTRCGTAAFPGIYTFVPKYLSWIVENMKS</sequence>
<keyword evidence="9" id="KW-0964">Secreted</keyword>
<dbReference type="PROSITE" id="PS51888">
    <property type="entry name" value="CLIP"/>
    <property type="match status" value="1"/>
</dbReference>
<dbReference type="Gene3D" id="2.40.10.10">
    <property type="entry name" value="Trypsin-like serine proteases"/>
    <property type="match status" value="2"/>
</dbReference>
<dbReference type="PRINTS" id="PR00722">
    <property type="entry name" value="CHYMOTRYPSIN"/>
</dbReference>
<keyword evidence="6" id="KW-0325">Glycoprotein</keyword>
<dbReference type="SMART" id="SM00680">
    <property type="entry name" value="CLIP"/>
    <property type="match status" value="1"/>
</dbReference>
<gene>
    <name evidence="12" type="ORF">PPYR_06345</name>
</gene>
<name>A0A5N4ATA6_PHOPY</name>
<dbReference type="Gene3D" id="3.30.1640.30">
    <property type="match status" value="1"/>
</dbReference>
<organism evidence="12 13">
    <name type="scientific">Photinus pyralis</name>
    <name type="common">Common eastern firefly</name>
    <name type="synonym">Lampyris pyralis</name>
    <dbReference type="NCBI Taxonomy" id="7054"/>
    <lineage>
        <taxon>Eukaryota</taxon>
        <taxon>Metazoa</taxon>
        <taxon>Ecdysozoa</taxon>
        <taxon>Arthropoda</taxon>
        <taxon>Hexapoda</taxon>
        <taxon>Insecta</taxon>
        <taxon>Pterygota</taxon>
        <taxon>Neoptera</taxon>
        <taxon>Endopterygota</taxon>
        <taxon>Coleoptera</taxon>
        <taxon>Polyphaga</taxon>
        <taxon>Elateriformia</taxon>
        <taxon>Elateroidea</taxon>
        <taxon>Lampyridae</taxon>
        <taxon>Lampyrinae</taxon>
        <taxon>Photinus</taxon>
    </lineage>
</organism>
<dbReference type="EMBL" id="VVIM01000004">
    <property type="protein sequence ID" value="KAB0800605.1"/>
    <property type="molecule type" value="Genomic_DNA"/>
</dbReference>
<dbReference type="EC" id="3.4.21.-" evidence="8"/>
<dbReference type="InterPro" id="IPR043504">
    <property type="entry name" value="Peptidase_S1_PA_chymotrypsin"/>
</dbReference>
<dbReference type="OrthoDB" id="9028152at2759"/>
<comment type="similarity">
    <text evidence="7 9">Belongs to the peptidase S1 family. CLIP subfamily.</text>
</comment>
<dbReference type="Pfam" id="PF12032">
    <property type="entry name" value="CLIP"/>
    <property type="match status" value="1"/>
</dbReference>
<dbReference type="InterPro" id="IPR001254">
    <property type="entry name" value="Trypsin_dom"/>
</dbReference>
<evidence type="ECO:0000256" key="3">
    <source>
        <dbReference type="ARBA" id="ARBA00022801"/>
    </source>
</evidence>
<dbReference type="InterPro" id="IPR009003">
    <property type="entry name" value="Peptidase_S1_PA"/>
</dbReference>
<dbReference type="InterPro" id="IPR038565">
    <property type="entry name" value="CLIP_sf"/>
</dbReference>
<dbReference type="GO" id="GO:0004252">
    <property type="term" value="F:serine-type endopeptidase activity"/>
    <property type="evidence" value="ECO:0007669"/>
    <property type="project" value="UniProtKB-UniRule"/>
</dbReference>
<keyword evidence="5" id="KW-1015">Disulfide bond</keyword>
<dbReference type="Proteomes" id="UP000327044">
    <property type="component" value="Unassembled WGS sequence"/>
</dbReference>
<dbReference type="CDD" id="cd00190">
    <property type="entry name" value="Tryp_SPc"/>
    <property type="match status" value="1"/>
</dbReference>
<dbReference type="InterPro" id="IPR018114">
    <property type="entry name" value="TRYPSIN_HIS"/>
</dbReference>
<feature type="domain" description="Peptidase S1" evidence="10">
    <location>
        <begin position="104"/>
        <end position="364"/>
    </location>
</feature>
<keyword evidence="3 8" id="KW-0378">Hydrolase</keyword>
<dbReference type="GO" id="GO:0006508">
    <property type="term" value="P:proteolysis"/>
    <property type="evidence" value="ECO:0007669"/>
    <property type="project" value="UniProtKB-KW"/>
</dbReference>
<dbReference type="SUPFAM" id="SSF50494">
    <property type="entry name" value="Trypsin-like serine proteases"/>
    <property type="match status" value="1"/>
</dbReference>
<protein>
    <recommendedName>
        <fullName evidence="9">CLIP domain-containing serine protease</fullName>
        <ecNumber evidence="8">3.4.21.-</ecNumber>
    </recommendedName>
</protein>
<evidence type="ECO:0000256" key="1">
    <source>
        <dbReference type="ARBA" id="ARBA00022670"/>
    </source>
</evidence>
<evidence type="ECO:0000313" key="12">
    <source>
        <dbReference type="EMBL" id="KAB0800605.1"/>
    </source>
</evidence>